<gene>
    <name evidence="4" type="ORF">CSOL1703_00011094</name>
</gene>
<dbReference type="GO" id="GO:0016491">
    <property type="term" value="F:oxidoreductase activity"/>
    <property type="evidence" value="ECO:0007669"/>
    <property type="project" value="UniProtKB-KW"/>
</dbReference>
<comment type="similarity">
    <text evidence="1">Belongs to the short-chain dehydrogenases/reductases (SDR) family.</text>
</comment>
<keyword evidence="5" id="KW-1185">Reference proteome</keyword>
<dbReference type="SUPFAM" id="SSF51735">
    <property type="entry name" value="NAD(P)-binding Rossmann-fold domains"/>
    <property type="match status" value="1"/>
</dbReference>
<comment type="caution">
    <text evidence="4">The sequence shown here is derived from an EMBL/GenBank/DDBJ whole genome shotgun (WGS) entry which is preliminary data.</text>
</comment>
<keyword evidence="3" id="KW-0560">Oxidoreductase</keyword>
<dbReference type="InterPro" id="IPR036291">
    <property type="entry name" value="NAD(P)-bd_dom_sf"/>
</dbReference>
<reference evidence="4" key="1">
    <citation type="submission" date="2021-10" db="EMBL/GenBank/DDBJ databases">
        <authorList>
            <person name="Piombo E."/>
        </authorList>
    </citation>
    <scope>NUCLEOTIDE SEQUENCE</scope>
</reference>
<evidence type="ECO:0000313" key="5">
    <source>
        <dbReference type="Proteomes" id="UP000775872"/>
    </source>
</evidence>
<dbReference type="EMBL" id="CABFOC020000011">
    <property type="protein sequence ID" value="CAH0045345.1"/>
    <property type="molecule type" value="Genomic_DNA"/>
</dbReference>
<dbReference type="InterPro" id="IPR020904">
    <property type="entry name" value="Sc_DH/Rdtase_CS"/>
</dbReference>
<evidence type="ECO:0000256" key="1">
    <source>
        <dbReference type="ARBA" id="ARBA00006484"/>
    </source>
</evidence>
<dbReference type="Gene3D" id="3.40.50.720">
    <property type="entry name" value="NAD(P)-binding Rossmann-like Domain"/>
    <property type="match status" value="1"/>
</dbReference>
<proteinExistence type="inferred from homology"/>
<evidence type="ECO:0000256" key="3">
    <source>
        <dbReference type="ARBA" id="ARBA00023002"/>
    </source>
</evidence>
<evidence type="ECO:0000313" key="4">
    <source>
        <dbReference type="EMBL" id="CAH0045345.1"/>
    </source>
</evidence>
<dbReference type="Pfam" id="PF00106">
    <property type="entry name" value="adh_short"/>
    <property type="match status" value="1"/>
</dbReference>
<dbReference type="PROSITE" id="PS00061">
    <property type="entry name" value="ADH_SHORT"/>
    <property type="match status" value="1"/>
</dbReference>
<protein>
    <submittedName>
        <fullName evidence="4">Uncharacterized protein</fullName>
    </submittedName>
</protein>
<dbReference type="PANTHER" id="PTHR43180">
    <property type="entry name" value="3-OXOACYL-(ACYL-CARRIER-PROTEIN) REDUCTASE (AFU_ORTHOLOGUE AFUA_6G11210)"/>
    <property type="match status" value="1"/>
</dbReference>
<dbReference type="PRINTS" id="PR00081">
    <property type="entry name" value="GDHRDH"/>
</dbReference>
<dbReference type="PANTHER" id="PTHR43180:SF11">
    <property type="entry name" value="NAD(P)-BINDING PROTEIN"/>
    <property type="match status" value="1"/>
</dbReference>
<keyword evidence="2" id="KW-0521">NADP</keyword>
<dbReference type="InterPro" id="IPR002347">
    <property type="entry name" value="SDR_fam"/>
</dbReference>
<evidence type="ECO:0000256" key="2">
    <source>
        <dbReference type="ARBA" id="ARBA00022857"/>
    </source>
</evidence>
<dbReference type="Proteomes" id="UP000775872">
    <property type="component" value="Unassembled WGS sequence"/>
</dbReference>
<name>A0A9N9YYI5_9HYPO</name>
<dbReference type="AlphaFoldDB" id="A0A9N9YYI5"/>
<dbReference type="OrthoDB" id="5371740at2759"/>
<accession>A0A9N9YYI5</accession>
<organism evidence="4 5">
    <name type="scientific">Clonostachys solani</name>
    <dbReference type="NCBI Taxonomy" id="160281"/>
    <lineage>
        <taxon>Eukaryota</taxon>
        <taxon>Fungi</taxon>
        <taxon>Dikarya</taxon>
        <taxon>Ascomycota</taxon>
        <taxon>Pezizomycotina</taxon>
        <taxon>Sordariomycetes</taxon>
        <taxon>Hypocreomycetidae</taxon>
        <taxon>Hypocreales</taxon>
        <taxon>Bionectriaceae</taxon>
        <taxon>Clonostachys</taxon>
    </lineage>
</organism>
<sequence>MSEFTINDADFANLRGQTVVVTGIVATSPLLLCKNISSNIKTLGSSSGIGLQTVKLLLDVGAFVVAGDLNPVPIEHENIASRQTNITIWEDLLGLFELAERKYGKVDHVFANAGVAPKALFVEDEVDENGKPVPPNLSVVDVNLKGTIYTVTMGLHFLKKQKKGSIVVTASASSFQRFGCTDYGVAKHGVLGLIRGLHLNLKVLNPAIRINGIAPNWTETGIATQRITERIGAKLQGTDVPARSAAILMADESRKGQLIFSVHGRQIEIEEALLLKSVNEGLIREYLPQEEFAFDKLADVYLSLLPKKWS</sequence>